<dbReference type="InterPro" id="IPR006016">
    <property type="entry name" value="UspA"/>
</dbReference>
<keyword evidence="4" id="KW-1185">Reference proteome</keyword>
<evidence type="ECO:0000256" key="1">
    <source>
        <dbReference type="ARBA" id="ARBA00008791"/>
    </source>
</evidence>
<dbReference type="Pfam" id="PF00582">
    <property type="entry name" value="Usp"/>
    <property type="match status" value="1"/>
</dbReference>
<dbReference type="CDD" id="cd00293">
    <property type="entry name" value="USP-like"/>
    <property type="match status" value="1"/>
</dbReference>
<dbReference type="PRINTS" id="PR01438">
    <property type="entry name" value="UNVRSLSTRESS"/>
</dbReference>
<accession>A0ABW5LHL1</accession>
<comment type="caution">
    <text evidence="3">The sequence shown here is derived from an EMBL/GenBank/DDBJ whole genome shotgun (WGS) entry which is preliminary data.</text>
</comment>
<reference evidence="4" key="1">
    <citation type="journal article" date="2019" name="Int. J. Syst. Evol. Microbiol.">
        <title>The Global Catalogue of Microorganisms (GCM) 10K type strain sequencing project: providing services to taxonomists for standard genome sequencing and annotation.</title>
        <authorList>
            <consortium name="The Broad Institute Genomics Platform"/>
            <consortium name="The Broad Institute Genome Sequencing Center for Infectious Disease"/>
            <person name="Wu L."/>
            <person name="Ma J."/>
        </authorList>
    </citation>
    <scope>NUCLEOTIDE SEQUENCE [LARGE SCALE GENOMIC DNA]</scope>
    <source>
        <strain evidence="4">KCTC 52274</strain>
    </source>
</reference>
<dbReference type="RefSeq" id="WP_378294185.1">
    <property type="nucleotide sequence ID" value="NZ_JBHULE010000019.1"/>
</dbReference>
<dbReference type="InterPro" id="IPR014729">
    <property type="entry name" value="Rossmann-like_a/b/a_fold"/>
</dbReference>
<dbReference type="InterPro" id="IPR006015">
    <property type="entry name" value="Universal_stress_UspA"/>
</dbReference>
<dbReference type="Proteomes" id="UP001597319">
    <property type="component" value="Unassembled WGS sequence"/>
</dbReference>
<evidence type="ECO:0000313" key="4">
    <source>
        <dbReference type="Proteomes" id="UP001597319"/>
    </source>
</evidence>
<sequence>MKKILLPTDFSDNSWNAIDYATELFKEEACTFYLLNVYSKIIYESVHLSDIPSERSIENTVQTNAVTNLEHLKKTLVHTNPNQKHTFEIIAALGSLTEATEDVVKSKKIDLIIMGTKGATGTKEVFMGSNTVRIINTIKKCPVLAVPDGFTFTSKPSEITFATDFTHFYSKEELRPLLDLAKSFNAAIRIVYVQQEEGSLTEEQKFNLGMLQKYFKDIKYYQHTLTKSDSVSKSLKVFTEELDIYLLAMLNYSHSFVDKLTREPVIKTVAFHTQIPLLVIPELGMSSAFSKTIQKNSELEETP</sequence>
<dbReference type="PANTHER" id="PTHR46268:SF6">
    <property type="entry name" value="UNIVERSAL STRESS PROTEIN UP12"/>
    <property type="match status" value="1"/>
</dbReference>
<organism evidence="3 4">
    <name type="scientific">Aquimarina rubra</name>
    <dbReference type="NCBI Taxonomy" id="1920033"/>
    <lineage>
        <taxon>Bacteria</taxon>
        <taxon>Pseudomonadati</taxon>
        <taxon>Bacteroidota</taxon>
        <taxon>Flavobacteriia</taxon>
        <taxon>Flavobacteriales</taxon>
        <taxon>Flavobacteriaceae</taxon>
        <taxon>Aquimarina</taxon>
    </lineage>
</organism>
<dbReference type="SUPFAM" id="SSF52402">
    <property type="entry name" value="Adenine nucleotide alpha hydrolases-like"/>
    <property type="match status" value="2"/>
</dbReference>
<name>A0ABW5LHL1_9FLAO</name>
<proteinExistence type="inferred from homology"/>
<gene>
    <name evidence="3" type="ORF">ACFSR1_16830</name>
</gene>
<comment type="similarity">
    <text evidence="1">Belongs to the universal stress protein A family.</text>
</comment>
<feature type="domain" description="UspA" evidence="2">
    <location>
        <begin position="1"/>
        <end position="147"/>
    </location>
</feature>
<protein>
    <submittedName>
        <fullName evidence="3">Universal stress protein</fullName>
    </submittedName>
</protein>
<dbReference type="PANTHER" id="PTHR46268">
    <property type="entry name" value="STRESS RESPONSE PROTEIN NHAX"/>
    <property type="match status" value="1"/>
</dbReference>
<evidence type="ECO:0000313" key="3">
    <source>
        <dbReference type="EMBL" id="MFD2564348.1"/>
    </source>
</evidence>
<dbReference type="Gene3D" id="3.40.50.620">
    <property type="entry name" value="HUPs"/>
    <property type="match status" value="2"/>
</dbReference>
<dbReference type="EMBL" id="JBHULE010000019">
    <property type="protein sequence ID" value="MFD2564348.1"/>
    <property type="molecule type" value="Genomic_DNA"/>
</dbReference>
<evidence type="ECO:0000259" key="2">
    <source>
        <dbReference type="Pfam" id="PF00582"/>
    </source>
</evidence>